<reference evidence="4" key="1">
    <citation type="journal article" date="2015" name="Proc. Natl. Acad. Sci. U.S.A.">
        <title>Networks of energetic and metabolic interactions define dynamics in microbial communities.</title>
        <authorList>
            <person name="Embree M."/>
            <person name="Liu J.K."/>
            <person name="Al-Bassam M.M."/>
            <person name="Zengler K."/>
        </authorList>
    </citation>
    <scope>NUCLEOTIDE SEQUENCE</scope>
</reference>
<dbReference type="InterPro" id="IPR016181">
    <property type="entry name" value="Acyl_CoA_acyltransferase"/>
</dbReference>
<dbReference type="NCBIfam" id="TIGR01575">
    <property type="entry name" value="rimI"/>
    <property type="match status" value="1"/>
</dbReference>
<feature type="domain" description="N-acetyltransferase" evidence="3">
    <location>
        <begin position="5"/>
        <end position="152"/>
    </location>
</feature>
<comment type="caution">
    <text evidence="4">The sequence shown here is derived from an EMBL/GenBank/DDBJ whole genome shotgun (WGS) entry which is preliminary data.</text>
</comment>
<dbReference type="AlphaFoldDB" id="A0A0W8F2E9"/>
<accession>A0A0W8F2E9</accession>
<dbReference type="InterPro" id="IPR045047">
    <property type="entry name" value="Ard1-like"/>
</dbReference>
<evidence type="ECO:0000256" key="2">
    <source>
        <dbReference type="ARBA" id="ARBA00023315"/>
    </source>
</evidence>
<organism evidence="4">
    <name type="scientific">hydrocarbon metagenome</name>
    <dbReference type="NCBI Taxonomy" id="938273"/>
    <lineage>
        <taxon>unclassified sequences</taxon>
        <taxon>metagenomes</taxon>
        <taxon>ecological metagenomes</taxon>
    </lineage>
</organism>
<dbReference type="EMBL" id="LNQE01001588">
    <property type="protein sequence ID" value="KUG15094.1"/>
    <property type="molecule type" value="Genomic_DNA"/>
</dbReference>
<proteinExistence type="predicted"/>
<evidence type="ECO:0000259" key="3">
    <source>
        <dbReference type="PROSITE" id="PS51186"/>
    </source>
</evidence>
<dbReference type="PANTHER" id="PTHR23091">
    <property type="entry name" value="N-TERMINAL ACETYLTRANSFERASE"/>
    <property type="match status" value="1"/>
</dbReference>
<dbReference type="Gene3D" id="3.40.630.30">
    <property type="match status" value="1"/>
</dbReference>
<keyword evidence="2" id="KW-0012">Acyltransferase</keyword>
<evidence type="ECO:0000256" key="1">
    <source>
        <dbReference type="ARBA" id="ARBA00022679"/>
    </source>
</evidence>
<dbReference type="GO" id="GO:0031415">
    <property type="term" value="C:NatA complex"/>
    <property type="evidence" value="ECO:0007669"/>
    <property type="project" value="InterPro"/>
</dbReference>
<dbReference type="PANTHER" id="PTHR23091:SF4">
    <property type="entry name" value="N-TERMINAL AMINO-ACID N(ALPHA)-ACETYLTRANSFERASE NATA"/>
    <property type="match status" value="1"/>
</dbReference>
<keyword evidence="1 4" id="KW-0808">Transferase</keyword>
<dbReference type="InterPro" id="IPR000182">
    <property type="entry name" value="GNAT_dom"/>
</dbReference>
<gene>
    <name evidence="4" type="ORF">ASZ90_015256</name>
</gene>
<sequence>MGDEVIIRRARPGDIQAITDIEAVSFADPWSSEILASTLTWYPETFFVATMNGDVVGFVAGGYEDTGEELYGHICNLAIAPRFRKQGVGRKLVAREEHQFAIGLASGVQLEVRASNLAARHFYLRLGYREVFTIDQYYANGEDAVVMMKWFRF</sequence>
<dbReference type="Pfam" id="PF00583">
    <property type="entry name" value="Acetyltransf_1"/>
    <property type="match status" value="1"/>
</dbReference>
<name>A0A0W8F2E9_9ZZZZ</name>
<evidence type="ECO:0000313" key="4">
    <source>
        <dbReference type="EMBL" id="KUG15094.1"/>
    </source>
</evidence>
<protein>
    <submittedName>
        <fullName evidence="4">Ribosomal-protein-s18p-alanine acetyltransferase</fullName>
    </submittedName>
</protein>
<dbReference type="SUPFAM" id="SSF55729">
    <property type="entry name" value="Acyl-CoA N-acyltransferases (Nat)"/>
    <property type="match status" value="1"/>
</dbReference>
<dbReference type="PROSITE" id="PS51186">
    <property type="entry name" value="GNAT"/>
    <property type="match status" value="1"/>
</dbReference>
<dbReference type="GO" id="GO:0004596">
    <property type="term" value="F:protein-N-terminal amino-acid acetyltransferase activity"/>
    <property type="evidence" value="ECO:0007669"/>
    <property type="project" value="InterPro"/>
</dbReference>
<dbReference type="InterPro" id="IPR006464">
    <property type="entry name" value="AcTrfase_RimI/Ard1"/>
</dbReference>
<dbReference type="CDD" id="cd04301">
    <property type="entry name" value="NAT_SF"/>
    <property type="match status" value="1"/>
</dbReference>